<protein>
    <submittedName>
        <fullName evidence="1">Uncharacterized protein</fullName>
    </submittedName>
</protein>
<comment type="caution">
    <text evidence="1">The sequence shown here is derived from an EMBL/GenBank/DDBJ whole genome shotgun (WGS) entry which is preliminary data.</text>
</comment>
<evidence type="ECO:0000313" key="2">
    <source>
        <dbReference type="Proteomes" id="UP000434036"/>
    </source>
</evidence>
<dbReference type="RefSeq" id="WP_160624395.1">
    <property type="nucleotide sequence ID" value="NZ_WUUQ01000001.1"/>
</dbReference>
<reference evidence="1 2" key="1">
    <citation type="submission" date="2019-12" db="EMBL/GenBank/DDBJ databases">
        <authorList>
            <person name="Yang R."/>
        </authorList>
    </citation>
    <scope>NUCLEOTIDE SEQUENCE [LARGE SCALE GENOMIC DNA]</scope>
    <source>
        <strain evidence="1 2">DONG20-135</strain>
    </source>
</reference>
<dbReference type="EMBL" id="WUUQ01000001">
    <property type="protein sequence ID" value="MXQ72959.1"/>
    <property type="molecule type" value="Genomic_DNA"/>
</dbReference>
<dbReference type="Proteomes" id="UP000434036">
    <property type="component" value="Unassembled WGS sequence"/>
</dbReference>
<accession>A0A6N8U8S6</accession>
<organism evidence="1 2">
    <name type="scientific">Copranaerobaculum intestinale</name>
    <dbReference type="NCBI Taxonomy" id="2692629"/>
    <lineage>
        <taxon>Bacteria</taxon>
        <taxon>Bacillati</taxon>
        <taxon>Bacillota</taxon>
        <taxon>Erysipelotrichia</taxon>
        <taxon>Erysipelotrichales</taxon>
        <taxon>Erysipelotrichaceae</taxon>
        <taxon>Copranaerobaculum</taxon>
    </lineage>
</organism>
<name>A0A6N8U8S6_9FIRM</name>
<sequence>MKILCNYNERIKEMYFEKIVFFHGNHNNLNTLYQTVLNGLNGQDKSFLLNNQIIEKKELNVIEFDNNGIIDDLKFTAKSYFSKLMQIQINTDELEEIKDEYDLINVKLANLVAHSFCNLHSKYMFINPHLSNFCIEKYIQDSFSFVNKEEIDFATNTELQLCIVLEFINSHPETFYHVLIKDLDRNLDLSQILYIIEIMKTVSNASFYIFLRCFELYEAYHNFEQYLVLENTVLHRVEEEQNCIYSPLLTPKENEYYSKAMTYLKHKKLYDESTSKHPEIFKSDIIDVILRE</sequence>
<reference evidence="1 2" key="2">
    <citation type="submission" date="2020-01" db="EMBL/GenBank/DDBJ databases">
        <title>Clostridiaceae sp. nov. isolated from the gut of human by culturomics.</title>
        <authorList>
            <person name="Chang Y."/>
        </authorList>
    </citation>
    <scope>NUCLEOTIDE SEQUENCE [LARGE SCALE GENOMIC DNA]</scope>
    <source>
        <strain evidence="1 2">DONG20-135</strain>
    </source>
</reference>
<gene>
    <name evidence="1" type="ORF">GSF08_03280</name>
</gene>
<proteinExistence type="predicted"/>
<dbReference type="AlphaFoldDB" id="A0A6N8U8S6"/>
<evidence type="ECO:0000313" key="1">
    <source>
        <dbReference type="EMBL" id="MXQ72959.1"/>
    </source>
</evidence>
<keyword evidence="2" id="KW-1185">Reference proteome</keyword>